<gene>
    <name evidence="2" type="ORF">Gohar_024687</name>
</gene>
<accession>A0A7J9HJA5</accession>
<name>A0A7J9HJA5_9ROSI</name>
<organism evidence="2 3">
    <name type="scientific">Gossypium harknessii</name>
    <dbReference type="NCBI Taxonomy" id="34285"/>
    <lineage>
        <taxon>Eukaryota</taxon>
        <taxon>Viridiplantae</taxon>
        <taxon>Streptophyta</taxon>
        <taxon>Embryophyta</taxon>
        <taxon>Tracheophyta</taxon>
        <taxon>Spermatophyta</taxon>
        <taxon>Magnoliopsida</taxon>
        <taxon>eudicotyledons</taxon>
        <taxon>Gunneridae</taxon>
        <taxon>Pentapetalae</taxon>
        <taxon>rosids</taxon>
        <taxon>malvids</taxon>
        <taxon>Malvales</taxon>
        <taxon>Malvaceae</taxon>
        <taxon>Malvoideae</taxon>
        <taxon>Gossypium</taxon>
    </lineage>
</organism>
<feature type="domain" description="Aminotransferase-like plant mobile" evidence="1">
    <location>
        <begin position="38"/>
        <end position="117"/>
    </location>
</feature>
<dbReference type="OrthoDB" id="1751334at2759"/>
<evidence type="ECO:0000259" key="1">
    <source>
        <dbReference type="Pfam" id="PF10536"/>
    </source>
</evidence>
<reference evidence="2 3" key="1">
    <citation type="journal article" date="2019" name="Genome Biol. Evol.">
        <title>Insights into the evolution of the New World diploid cottons (Gossypium, subgenus Houzingenia) based on genome sequencing.</title>
        <authorList>
            <person name="Grover C.E."/>
            <person name="Arick M.A. 2nd"/>
            <person name="Thrash A."/>
            <person name="Conover J.L."/>
            <person name="Sanders W.S."/>
            <person name="Peterson D.G."/>
            <person name="Frelichowski J.E."/>
            <person name="Scheffler J.A."/>
            <person name="Scheffler B.E."/>
            <person name="Wendel J.F."/>
        </authorList>
    </citation>
    <scope>NUCLEOTIDE SEQUENCE [LARGE SCALE GENOMIC DNA]</scope>
    <source>
        <strain evidence="2">0</strain>
        <tissue evidence="2">Leaf</tissue>
    </source>
</reference>
<evidence type="ECO:0000313" key="2">
    <source>
        <dbReference type="EMBL" id="MBA0808995.1"/>
    </source>
</evidence>
<dbReference type="Pfam" id="PF10536">
    <property type="entry name" value="PMD"/>
    <property type="match status" value="1"/>
</dbReference>
<protein>
    <recommendedName>
        <fullName evidence="1">Aminotransferase-like plant mobile domain-containing protein</fullName>
    </recommendedName>
</protein>
<dbReference type="InterPro" id="IPR019557">
    <property type="entry name" value="AminoTfrase-like_pln_mobile"/>
</dbReference>
<proteinExistence type="predicted"/>
<keyword evidence="3" id="KW-1185">Reference proteome</keyword>
<dbReference type="AlphaFoldDB" id="A0A7J9HJA5"/>
<sequence>MDVICRHLCHILHLAESVAQSADVGCESAVDSVRNGGMHKINRVLRQFGWRQRIPPPPQYLKDLHKVDMQGKDNIDWSVRYEKHIKAWHRRMQSILVRKQFFSADTTTVDDYFAWFRNVSVLRRVITSSTPQNYLRISVESLEHFQNTLNPK</sequence>
<comment type="caution">
    <text evidence="2">The sequence shown here is derived from an EMBL/GenBank/DDBJ whole genome shotgun (WGS) entry which is preliminary data.</text>
</comment>
<evidence type="ECO:0000313" key="3">
    <source>
        <dbReference type="Proteomes" id="UP000593560"/>
    </source>
</evidence>
<dbReference type="Proteomes" id="UP000593560">
    <property type="component" value="Unassembled WGS sequence"/>
</dbReference>
<dbReference type="EMBL" id="JABFAD010000009">
    <property type="protein sequence ID" value="MBA0808995.1"/>
    <property type="molecule type" value="Genomic_DNA"/>
</dbReference>